<accession>A0ABR1RFH1</accession>
<evidence type="ECO:0000313" key="2">
    <source>
        <dbReference type="EMBL" id="KAK8009354.1"/>
    </source>
</evidence>
<feature type="region of interest" description="Disordered" evidence="1">
    <location>
        <begin position="1"/>
        <end position="77"/>
    </location>
</feature>
<evidence type="ECO:0000313" key="3">
    <source>
        <dbReference type="Proteomes" id="UP001396898"/>
    </source>
</evidence>
<dbReference type="EMBL" id="JAQQWI010000016">
    <property type="protein sequence ID" value="KAK8009354.1"/>
    <property type="molecule type" value="Genomic_DNA"/>
</dbReference>
<sequence length="85" mass="9062">MAGSSDQSVYGGATPSKPFHAIKASTRDPSKKSMSKRNTKAYMSTKNGGGDPVTALALRPESSSQSTTERQERVTREMAEALAQL</sequence>
<name>A0ABR1RFH1_9PEZI</name>
<protein>
    <submittedName>
        <fullName evidence="2">Uncharacterized protein</fullName>
    </submittedName>
</protein>
<evidence type="ECO:0000256" key="1">
    <source>
        <dbReference type="SAM" id="MobiDB-lite"/>
    </source>
</evidence>
<reference evidence="2 3" key="1">
    <citation type="submission" date="2023-01" db="EMBL/GenBank/DDBJ databases">
        <title>Analysis of 21 Apiospora genomes using comparative genomics revels a genus with tremendous synthesis potential of carbohydrate active enzymes and secondary metabolites.</title>
        <authorList>
            <person name="Sorensen T."/>
        </authorList>
    </citation>
    <scope>NUCLEOTIDE SEQUENCE [LARGE SCALE GENOMIC DNA]</scope>
    <source>
        <strain evidence="2 3">CBS 20057</strain>
    </source>
</reference>
<keyword evidence="3" id="KW-1185">Reference proteome</keyword>
<proteinExistence type="predicted"/>
<organism evidence="2 3">
    <name type="scientific">Apiospora marii</name>
    <dbReference type="NCBI Taxonomy" id="335849"/>
    <lineage>
        <taxon>Eukaryota</taxon>
        <taxon>Fungi</taxon>
        <taxon>Dikarya</taxon>
        <taxon>Ascomycota</taxon>
        <taxon>Pezizomycotina</taxon>
        <taxon>Sordariomycetes</taxon>
        <taxon>Xylariomycetidae</taxon>
        <taxon>Amphisphaeriales</taxon>
        <taxon>Apiosporaceae</taxon>
        <taxon>Apiospora</taxon>
    </lineage>
</organism>
<comment type="caution">
    <text evidence="2">The sequence shown here is derived from an EMBL/GenBank/DDBJ whole genome shotgun (WGS) entry which is preliminary data.</text>
</comment>
<dbReference type="Proteomes" id="UP001396898">
    <property type="component" value="Unassembled WGS sequence"/>
</dbReference>
<gene>
    <name evidence="2" type="ORF">PG991_011905</name>
</gene>